<sequence length="102" mass="11556">MLSAEDVEKILEETQEAAEYQQEITNLLSGKLSENDLEEVELELESIIEQELSKELDHLPEVPSEEPVAADDKEQLKDDAVANNKQQKMRSDRAEKVMVEAS</sequence>
<protein>
    <submittedName>
        <fullName evidence="5">Charged multivesicular body protein 6</fullName>
    </submittedName>
</protein>
<evidence type="ECO:0000256" key="2">
    <source>
        <dbReference type="SAM" id="MobiDB-lite"/>
    </source>
</evidence>
<proteinExistence type="inferred from homology"/>
<reference evidence="5" key="1">
    <citation type="submission" date="2017-02" db="UniProtKB">
        <authorList>
            <consortium name="WormBaseParasite"/>
        </authorList>
    </citation>
    <scope>IDENTIFICATION</scope>
</reference>
<evidence type="ECO:0000313" key="5">
    <source>
        <dbReference type="WBParaSite" id="ASIM_0001903801-mRNA-1"/>
    </source>
</evidence>
<accession>A0A0M3KDI5</accession>
<evidence type="ECO:0000256" key="1">
    <source>
        <dbReference type="ARBA" id="ARBA00006190"/>
    </source>
</evidence>
<feature type="region of interest" description="Disordered" evidence="2">
    <location>
        <begin position="55"/>
        <end position="102"/>
    </location>
</feature>
<evidence type="ECO:0000313" key="4">
    <source>
        <dbReference type="Proteomes" id="UP000267096"/>
    </source>
</evidence>
<dbReference type="AlphaFoldDB" id="A0A0M3KDI5"/>
<dbReference type="WBParaSite" id="ASIM_0001903801-mRNA-1">
    <property type="protein sequence ID" value="ASIM_0001903801-mRNA-1"/>
    <property type="gene ID" value="ASIM_0001903801"/>
</dbReference>
<dbReference type="InterPro" id="IPR005024">
    <property type="entry name" value="Snf7_fam"/>
</dbReference>
<dbReference type="GO" id="GO:0007034">
    <property type="term" value="P:vacuolar transport"/>
    <property type="evidence" value="ECO:0007669"/>
    <property type="project" value="InterPro"/>
</dbReference>
<gene>
    <name evidence="3" type="ORF">ASIM_LOCUS18432</name>
</gene>
<dbReference type="Proteomes" id="UP000267096">
    <property type="component" value="Unassembled WGS sequence"/>
</dbReference>
<comment type="similarity">
    <text evidence="1">Belongs to the SNF7 family.</text>
</comment>
<keyword evidence="4" id="KW-1185">Reference proteome</keyword>
<feature type="compositionally biased region" description="Basic and acidic residues" evidence="2">
    <location>
        <begin position="89"/>
        <end position="102"/>
    </location>
</feature>
<organism evidence="5">
    <name type="scientific">Anisakis simplex</name>
    <name type="common">Herring worm</name>
    <dbReference type="NCBI Taxonomy" id="6269"/>
    <lineage>
        <taxon>Eukaryota</taxon>
        <taxon>Metazoa</taxon>
        <taxon>Ecdysozoa</taxon>
        <taxon>Nematoda</taxon>
        <taxon>Chromadorea</taxon>
        <taxon>Rhabditida</taxon>
        <taxon>Spirurina</taxon>
        <taxon>Ascaridomorpha</taxon>
        <taxon>Ascaridoidea</taxon>
        <taxon>Anisakidae</taxon>
        <taxon>Anisakis</taxon>
        <taxon>Anisakis simplex complex</taxon>
    </lineage>
</organism>
<dbReference type="EMBL" id="UYRR01035507">
    <property type="protein sequence ID" value="VDK64788.1"/>
    <property type="molecule type" value="Genomic_DNA"/>
</dbReference>
<feature type="compositionally biased region" description="Basic and acidic residues" evidence="2">
    <location>
        <begin position="70"/>
        <end position="80"/>
    </location>
</feature>
<evidence type="ECO:0000313" key="3">
    <source>
        <dbReference type="EMBL" id="VDK64788.1"/>
    </source>
</evidence>
<name>A0A0M3KDI5_ANISI</name>
<reference evidence="3 4" key="2">
    <citation type="submission" date="2018-11" db="EMBL/GenBank/DDBJ databases">
        <authorList>
            <consortium name="Pathogen Informatics"/>
        </authorList>
    </citation>
    <scope>NUCLEOTIDE SEQUENCE [LARGE SCALE GENOMIC DNA]</scope>
</reference>
<dbReference type="Pfam" id="PF03357">
    <property type="entry name" value="Snf7"/>
    <property type="match status" value="1"/>
</dbReference>